<reference evidence="4" key="1">
    <citation type="submission" date="2020-08" db="EMBL/GenBank/DDBJ databases">
        <title>Multicomponent nature underlies the extraordinary mechanical properties of spider dragline silk.</title>
        <authorList>
            <person name="Kono N."/>
            <person name="Nakamura H."/>
            <person name="Mori M."/>
            <person name="Yoshida Y."/>
            <person name="Ohtoshi R."/>
            <person name="Malay A.D."/>
            <person name="Moran D.A.P."/>
            <person name="Tomita M."/>
            <person name="Numata K."/>
            <person name="Arakawa K."/>
        </authorList>
    </citation>
    <scope>NUCLEOTIDE SEQUENCE</scope>
</reference>
<dbReference type="OrthoDB" id="6516673at2759"/>
<dbReference type="PANTHER" id="PTHR15321:SF3">
    <property type="entry name" value="TP53-BINDING PROTEIN 1"/>
    <property type="match status" value="1"/>
</dbReference>
<dbReference type="Proteomes" id="UP000887013">
    <property type="component" value="Unassembled WGS sequence"/>
</dbReference>
<dbReference type="GO" id="GO:0000077">
    <property type="term" value="P:DNA damage checkpoint signaling"/>
    <property type="evidence" value="ECO:0007669"/>
    <property type="project" value="TreeGrafter"/>
</dbReference>
<dbReference type="Gene3D" id="2.30.30.30">
    <property type="match status" value="1"/>
</dbReference>
<organism evidence="4 5">
    <name type="scientific">Nephila pilipes</name>
    <name type="common">Giant wood spider</name>
    <name type="synonym">Nephila maculata</name>
    <dbReference type="NCBI Taxonomy" id="299642"/>
    <lineage>
        <taxon>Eukaryota</taxon>
        <taxon>Metazoa</taxon>
        <taxon>Ecdysozoa</taxon>
        <taxon>Arthropoda</taxon>
        <taxon>Chelicerata</taxon>
        <taxon>Arachnida</taxon>
        <taxon>Araneae</taxon>
        <taxon>Araneomorphae</taxon>
        <taxon>Entelegynae</taxon>
        <taxon>Araneoidea</taxon>
        <taxon>Nephilidae</taxon>
        <taxon>Nephila</taxon>
    </lineage>
</organism>
<dbReference type="EMBL" id="BMAW01046487">
    <property type="protein sequence ID" value="GFS55735.1"/>
    <property type="molecule type" value="Genomic_DNA"/>
</dbReference>
<evidence type="ECO:0000256" key="1">
    <source>
        <dbReference type="SAM" id="MobiDB-lite"/>
    </source>
</evidence>
<dbReference type="Gene3D" id="2.30.30.140">
    <property type="match status" value="1"/>
</dbReference>
<feature type="region of interest" description="Disordered" evidence="1">
    <location>
        <begin position="1"/>
        <end position="99"/>
    </location>
</feature>
<dbReference type="GO" id="GO:0042393">
    <property type="term" value="F:histone binding"/>
    <property type="evidence" value="ECO:0007669"/>
    <property type="project" value="TreeGrafter"/>
</dbReference>
<dbReference type="AlphaFoldDB" id="A0A8X6U9I0"/>
<dbReference type="Pfam" id="PF09038">
    <property type="entry name" value="53-BP1_Tudor"/>
    <property type="match status" value="1"/>
</dbReference>
<dbReference type="EMBL" id="BMAW01075104">
    <property type="protein sequence ID" value="GFT95058.1"/>
    <property type="molecule type" value="Genomic_DNA"/>
</dbReference>
<dbReference type="CDD" id="cd20383">
    <property type="entry name" value="Tudor_53BP1"/>
    <property type="match status" value="1"/>
</dbReference>
<dbReference type="GO" id="GO:0045944">
    <property type="term" value="P:positive regulation of transcription by RNA polymerase II"/>
    <property type="evidence" value="ECO:0007669"/>
    <property type="project" value="TreeGrafter"/>
</dbReference>
<feature type="domain" description="Tumour suppressor p53-binding protein-1 Tudor" evidence="2">
    <location>
        <begin position="121"/>
        <end position="231"/>
    </location>
</feature>
<dbReference type="InterPro" id="IPR014722">
    <property type="entry name" value="Rib_uL2_dom2"/>
</dbReference>
<dbReference type="InterPro" id="IPR047252">
    <property type="entry name" value="TP53BP1-like"/>
</dbReference>
<proteinExistence type="predicted"/>
<name>A0A8X6U9I0_NEPPI</name>
<dbReference type="GO" id="GO:0005634">
    <property type="term" value="C:nucleus"/>
    <property type="evidence" value="ECO:0007669"/>
    <property type="project" value="TreeGrafter"/>
</dbReference>
<protein>
    <submittedName>
        <fullName evidence="4">TP53-binding protein 1</fullName>
    </submittedName>
</protein>
<dbReference type="PANTHER" id="PTHR15321">
    <property type="entry name" value="TUMOR SUPPRESSOR P53-BINDING PROTEIN 1"/>
    <property type="match status" value="1"/>
</dbReference>
<dbReference type="InterPro" id="IPR015125">
    <property type="entry name" value="53-BP1_Tudor"/>
</dbReference>
<evidence type="ECO:0000259" key="2">
    <source>
        <dbReference type="Pfam" id="PF09038"/>
    </source>
</evidence>
<evidence type="ECO:0000313" key="3">
    <source>
        <dbReference type="EMBL" id="GFS55735.1"/>
    </source>
</evidence>
<gene>
    <name evidence="4" type="primary">Tp53bp1</name>
    <name evidence="4" type="ORF">NPIL_302081</name>
    <name evidence="3" type="ORF">NPIL_499991</name>
</gene>
<accession>A0A8X6U9I0</accession>
<comment type="caution">
    <text evidence="4">The sequence shown here is derived from an EMBL/GenBank/DDBJ whole genome shotgun (WGS) entry which is preliminary data.</text>
</comment>
<sequence>MEKTDATLPNIALSPIKKNEQTKTTAGRKRGGRKAAQMNNKAAPAVKRKRGRSAKGVEDVVTEVSTSDAEFKSKKSLRRKKNEKEPPPTKSPSRDSPIVQEIVASDSSDDPYKDSPFGRMLPGVRVMARWKDGYYYPGIVQKQESEGRWSVKFDDDDIKAIPQENLIKVYNLEKGTSVLAMSPDDFYDPGIICGHYTDATGYGYEVELDNGITKRYPRSAVILSNDQAKLLTSSRPPTTPATMTINLGGRRKRGRKRNFREIACQEKQDNFGSDSITRLTCTNGMVELPKALQKQTI</sequence>
<dbReference type="SUPFAM" id="SSF63748">
    <property type="entry name" value="Tudor/PWWP/MBT"/>
    <property type="match status" value="2"/>
</dbReference>
<keyword evidence="5" id="KW-1185">Reference proteome</keyword>
<evidence type="ECO:0000313" key="5">
    <source>
        <dbReference type="Proteomes" id="UP000887013"/>
    </source>
</evidence>
<evidence type="ECO:0000313" key="4">
    <source>
        <dbReference type="EMBL" id="GFT95058.1"/>
    </source>
</evidence>